<dbReference type="SUPFAM" id="SSF52540">
    <property type="entry name" value="P-loop containing nucleoside triphosphate hydrolases"/>
    <property type="match status" value="1"/>
</dbReference>
<keyword evidence="5 8" id="KW-0378">Hydrolase</keyword>
<comment type="subunit">
    <text evidence="8">Homodimer.</text>
</comment>
<reference evidence="10 11" key="1">
    <citation type="submission" date="2024-11" db="EMBL/GenBank/DDBJ databases">
        <title>Adaptive evolution of stress response genes in parasites aligns with host niche diversity.</title>
        <authorList>
            <person name="Hahn C."/>
            <person name="Resl P."/>
        </authorList>
    </citation>
    <scope>NUCLEOTIDE SEQUENCE [LARGE SCALE GENOMIC DNA]</scope>
    <source>
        <strain evidence="10">EGGRZ-B1_66</strain>
        <tissue evidence="10">Body</tissue>
    </source>
</reference>
<keyword evidence="4 8" id="KW-0547">Nucleotide-binding</keyword>
<feature type="binding site" evidence="8">
    <location>
        <position position="259"/>
    </location>
    <ligand>
        <name>ATP</name>
        <dbReference type="ChEBI" id="CHEBI:30616"/>
    </ligand>
</feature>
<protein>
    <recommendedName>
        <fullName evidence="8">ATPase ASNA1 homolog</fullName>
        <ecNumber evidence="8">3.6.-.-</ecNumber>
    </recommendedName>
    <alternativeName>
        <fullName evidence="8">Arsenical pump-driving ATPase homolog</fullName>
    </alternativeName>
    <alternativeName>
        <fullName evidence="8">Arsenite-stimulated ATPase</fullName>
    </alternativeName>
</protein>
<dbReference type="InterPro" id="IPR027417">
    <property type="entry name" value="P-loop_NTPase"/>
</dbReference>
<proteinExistence type="inferred from homology"/>
<dbReference type="EC" id="3.6.-.-" evidence="8"/>
<dbReference type="GO" id="GO:0005524">
    <property type="term" value="F:ATP binding"/>
    <property type="evidence" value="ECO:0007669"/>
    <property type="project" value="UniProtKB-UniRule"/>
</dbReference>
<comment type="function">
    <text evidence="8">ATPase required for the post-translational delivery of tail-anchored (TA) proteins to the endoplasmic reticulum. Recognizes and selectively binds the transmembrane domain of TA proteins in the cytosol. This complex then targets to the endoplasmic reticulum by membrane-bound receptors, where the tail-anchored protein is released for insertion. This process is regulated by ATP binding and hydrolysis. ATP binding drives the homodimer towards the closed dimer state, facilitating recognition of newly synthesized TA membrane proteins. ATP hydrolysis is required for insertion. Subsequently, the homodimer reverts towards the open dimer state, lowering its affinity for the membrane-bound receptor, and returning it to the cytosol to initiate a new round of targeting.</text>
</comment>
<evidence type="ECO:0000256" key="6">
    <source>
        <dbReference type="ARBA" id="ARBA00022824"/>
    </source>
</evidence>
<keyword evidence="2 8" id="KW-0813">Transport</keyword>
<feature type="binding site" evidence="8">
    <location>
        <begin position="24"/>
        <end position="31"/>
    </location>
    <ligand>
        <name>ATP</name>
        <dbReference type="ChEBI" id="CHEBI:30616"/>
    </ligand>
</feature>
<keyword evidence="11" id="KW-1185">Reference proteome</keyword>
<name>A0ABD2QF15_9PLAT</name>
<dbReference type="EMBL" id="JBJKFK010000283">
    <property type="protein sequence ID" value="KAL3318135.1"/>
    <property type="molecule type" value="Genomic_DNA"/>
</dbReference>
<evidence type="ECO:0000259" key="9">
    <source>
        <dbReference type="Pfam" id="PF02374"/>
    </source>
</evidence>
<dbReference type="GO" id="GO:0016787">
    <property type="term" value="F:hydrolase activity"/>
    <property type="evidence" value="ECO:0007669"/>
    <property type="project" value="UniProtKB-KW"/>
</dbReference>
<comment type="similarity">
    <text evidence="1 8">Belongs to the arsA ATPase family.</text>
</comment>
<keyword evidence="8" id="KW-0479">Metal-binding</keyword>
<dbReference type="AlphaFoldDB" id="A0ABD2QF15"/>
<evidence type="ECO:0000256" key="2">
    <source>
        <dbReference type="ARBA" id="ARBA00022448"/>
    </source>
</evidence>
<feature type="domain" description="ArsA/GET3 Anion-transporting ATPase-like" evidence="9">
    <location>
        <begin position="17"/>
        <end position="327"/>
    </location>
</feature>
<keyword evidence="6 8" id="KW-0256">Endoplasmic reticulum</keyword>
<dbReference type="GO" id="GO:0046872">
    <property type="term" value="F:metal ion binding"/>
    <property type="evidence" value="ECO:0007669"/>
    <property type="project" value="UniProtKB-KW"/>
</dbReference>
<dbReference type="PANTHER" id="PTHR10803">
    <property type="entry name" value="ARSENICAL PUMP-DRIVING ATPASE ARSENITE-TRANSLOCATING ATPASE"/>
    <property type="match status" value="1"/>
</dbReference>
<comment type="subcellular location">
    <subcellularLocation>
        <location evidence="8">Cytoplasm</location>
    </subcellularLocation>
    <subcellularLocation>
        <location evidence="8">Endoplasmic reticulum</location>
    </subcellularLocation>
</comment>
<evidence type="ECO:0000256" key="8">
    <source>
        <dbReference type="HAMAP-Rule" id="MF_03112"/>
    </source>
</evidence>
<dbReference type="GO" id="GO:0005783">
    <property type="term" value="C:endoplasmic reticulum"/>
    <property type="evidence" value="ECO:0007669"/>
    <property type="project" value="UniProtKB-SubCell"/>
</dbReference>
<dbReference type="Proteomes" id="UP001626550">
    <property type="component" value="Unassembled WGS sequence"/>
</dbReference>
<keyword evidence="7 8" id="KW-0067">ATP-binding</keyword>
<keyword evidence="8" id="KW-0862">Zinc</keyword>
<feature type="active site" evidence="8">
    <location>
        <position position="53"/>
    </location>
</feature>
<organism evidence="10 11">
    <name type="scientific">Cichlidogyrus casuarinus</name>
    <dbReference type="NCBI Taxonomy" id="1844966"/>
    <lineage>
        <taxon>Eukaryota</taxon>
        <taxon>Metazoa</taxon>
        <taxon>Spiralia</taxon>
        <taxon>Lophotrochozoa</taxon>
        <taxon>Platyhelminthes</taxon>
        <taxon>Monogenea</taxon>
        <taxon>Monopisthocotylea</taxon>
        <taxon>Dactylogyridea</taxon>
        <taxon>Ancyrocephalidae</taxon>
        <taxon>Cichlidogyrus</taxon>
    </lineage>
</organism>
<evidence type="ECO:0000256" key="1">
    <source>
        <dbReference type="ARBA" id="ARBA00011040"/>
    </source>
</evidence>
<feature type="binding site" evidence="8">
    <location>
        <position position="280"/>
    </location>
    <ligand>
        <name>Zn(2+)</name>
        <dbReference type="ChEBI" id="CHEBI:29105"/>
        <note>ligand shared between dimeric partners</note>
    </ligand>
</feature>
<dbReference type="InterPro" id="IPR027542">
    <property type="entry name" value="ATPase_ArsA/GET3_euk"/>
</dbReference>
<dbReference type="Gene3D" id="3.40.50.300">
    <property type="entry name" value="P-loop containing nucleotide triphosphate hydrolases"/>
    <property type="match status" value="1"/>
</dbReference>
<sequence>MEPAPNINNLLEHTSLRWIFVGGKGGVGKTTCSCSIAVQLAKVRENVLIISTDPAHNLSDAFDQKFSKIPTPVSGFTNLFAMEIDPTINLNEFEEDLLGSEEAAMSAELRKNIRKVMSSLPGVDEYMSYTEVFNLVKNLNYSCVVFDTAPTGHTLRLLAFPEMMEQSLSKIVQFKSRLGPFLGQIAQMIGLGDVASDEVTSALESKLEIVKQITQQFKDPDQTTFVCVCIPEFLSLYETERLIQELGSQSIDVQNIIVNQLLFPCKSDELTENISTCRMCLARHKIQSKYMVQYLDLYDDKHVIQLPLLENEIRGPEAVKSFSERLIKGPYL</sequence>
<keyword evidence="3 8" id="KW-0963">Cytoplasm</keyword>
<dbReference type="FunFam" id="3.40.50.300:FF:000235">
    <property type="entry name" value="ATPase ASNA1"/>
    <property type="match status" value="1"/>
</dbReference>
<feature type="binding site" evidence="8">
    <location>
        <position position="277"/>
    </location>
    <ligand>
        <name>Zn(2+)</name>
        <dbReference type="ChEBI" id="CHEBI:29105"/>
        <note>ligand shared between dimeric partners</note>
    </ligand>
</feature>
<evidence type="ECO:0000256" key="5">
    <source>
        <dbReference type="ARBA" id="ARBA00022801"/>
    </source>
</evidence>
<dbReference type="PANTHER" id="PTHR10803:SF3">
    <property type="entry name" value="ATPASE GET3"/>
    <property type="match status" value="1"/>
</dbReference>
<dbReference type="GO" id="GO:0045048">
    <property type="term" value="P:protein insertion into ER membrane"/>
    <property type="evidence" value="ECO:0007669"/>
    <property type="project" value="UniProtKB-UniRule"/>
</dbReference>
<gene>
    <name evidence="10" type="ORF">Ciccas_003201</name>
</gene>
<dbReference type="Pfam" id="PF02374">
    <property type="entry name" value="ArsA_ATPase"/>
    <property type="match status" value="1"/>
</dbReference>
<accession>A0ABD2QF15</accession>
<evidence type="ECO:0000256" key="4">
    <source>
        <dbReference type="ARBA" id="ARBA00022741"/>
    </source>
</evidence>
<dbReference type="HAMAP" id="MF_03112">
    <property type="entry name" value="Asna1_Get3"/>
    <property type="match status" value="1"/>
</dbReference>
<comment type="caution">
    <text evidence="10">The sequence shown here is derived from an EMBL/GenBank/DDBJ whole genome shotgun (WGS) entry which is preliminary data.</text>
</comment>
<evidence type="ECO:0000256" key="7">
    <source>
        <dbReference type="ARBA" id="ARBA00022840"/>
    </source>
</evidence>
<evidence type="ECO:0000313" key="11">
    <source>
        <dbReference type="Proteomes" id="UP001626550"/>
    </source>
</evidence>
<evidence type="ECO:0000313" key="10">
    <source>
        <dbReference type="EMBL" id="KAL3318135.1"/>
    </source>
</evidence>
<evidence type="ECO:0000256" key="3">
    <source>
        <dbReference type="ARBA" id="ARBA00022490"/>
    </source>
</evidence>
<dbReference type="CDD" id="cd02035">
    <property type="entry name" value="ArsA"/>
    <property type="match status" value="1"/>
</dbReference>
<dbReference type="InterPro" id="IPR016300">
    <property type="entry name" value="ATPase_ArsA/GET3"/>
</dbReference>
<dbReference type="NCBIfam" id="TIGR00345">
    <property type="entry name" value="GET3_arsA_TRC40"/>
    <property type="match status" value="1"/>
</dbReference>
<dbReference type="InterPro" id="IPR025723">
    <property type="entry name" value="ArsA/GET3_ATPase-like"/>
</dbReference>
<feature type="binding site" evidence="8">
    <location>
        <position position="232"/>
    </location>
    <ligand>
        <name>ATP</name>
        <dbReference type="ChEBI" id="CHEBI:30616"/>
    </ligand>
</feature>